<keyword evidence="5" id="KW-0808">Transferase</keyword>
<evidence type="ECO:0000256" key="1">
    <source>
        <dbReference type="ARBA" id="ARBA00004323"/>
    </source>
</evidence>
<evidence type="ECO:0000256" key="3">
    <source>
        <dbReference type="ARBA" id="ARBA00009105"/>
    </source>
</evidence>
<dbReference type="SUPFAM" id="SSF53448">
    <property type="entry name" value="Nucleotide-diphospho-sugar transferases"/>
    <property type="match status" value="1"/>
</dbReference>
<sequence>NVRNLRLFGKCFLESEGQLPKYLSILEKGLLPIFSRNPPKFMKWDGQEFNLLSTKESTSSTERESNERFCFWKEVLKSMSGSGIVVSASDQQVTEVMNLLKVLRFLENELPIQIVHKGDLNRDSQKRIIEIGRGVDTPHDKFKQNVWFVDVSNCLHIDHLNKFTRFKNKWLSVLFSSFEEIILMDADTVPLVKPSTLLQNEKYKRSGALFFKDRALSETIWSSEVYLYKSLLPNNLEQRVFGTALQTKTIFENTF</sequence>
<keyword evidence="4" id="KW-0328">Glycosyltransferase</keyword>
<keyword evidence="7" id="KW-0735">Signal-anchor</keyword>
<accession>A3LNG5</accession>
<evidence type="ECO:0000256" key="11">
    <source>
        <dbReference type="ARBA" id="ARBA00023180"/>
    </source>
</evidence>
<dbReference type="AlphaFoldDB" id="A3LNG5"/>
<dbReference type="InterPro" id="IPR029044">
    <property type="entry name" value="Nucleotide-diphossugar_trans"/>
</dbReference>
<dbReference type="InterPro" id="IPR022751">
    <property type="entry name" value="Alpha_mannosyltransferase"/>
</dbReference>
<comment type="subcellular location">
    <subcellularLocation>
        <location evidence="1">Golgi apparatus membrane</location>
        <topology evidence="1">Single-pass type II membrane protein</topology>
    </subcellularLocation>
</comment>
<evidence type="ECO:0000256" key="5">
    <source>
        <dbReference type="ARBA" id="ARBA00022679"/>
    </source>
</evidence>
<feature type="non-terminal residue" evidence="12">
    <location>
        <position position="255"/>
    </location>
</feature>
<evidence type="ECO:0000256" key="6">
    <source>
        <dbReference type="ARBA" id="ARBA00022692"/>
    </source>
</evidence>
<dbReference type="RefSeq" id="XP_001382356.1">
    <property type="nucleotide sequence ID" value="XM_001382319.1"/>
</dbReference>
<dbReference type="STRING" id="322104.A3LNG5"/>
<name>A3LNG5_PICST</name>
<dbReference type="GO" id="GO:0046354">
    <property type="term" value="P:mannan biosynthetic process"/>
    <property type="evidence" value="ECO:0007669"/>
    <property type="project" value="UniProtKB-ARBA"/>
</dbReference>
<keyword evidence="8" id="KW-1133">Transmembrane helix</keyword>
<reference evidence="12 13" key="1">
    <citation type="journal article" date="2007" name="Nat. Biotechnol.">
        <title>Genome sequence of the lignocellulose-bioconverting and xylose-fermenting yeast Pichia stipitis.</title>
        <authorList>
            <person name="Jeffries T.W."/>
            <person name="Grigoriev I.V."/>
            <person name="Grimwood J."/>
            <person name="Laplaza J.M."/>
            <person name="Aerts A."/>
            <person name="Salamov A."/>
            <person name="Schmutz J."/>
            <person name="Lindquist E."/>
            <person name="Dehal P."/>
            <person name="Shapiro H."/>
            <person name="Jin Y.S."/>
            <person name="Passoth V."/>
            <person name="Richardson P.M."/>
        </authorList>
    </citation>
    <scope>NUCLEOTIDE SEQUENCE [LARGE SCALE GENOMIC DNA]</scope>
    <source>
        <strain evidence="13">ATCC 58785 / CBS 6054 / NBRC 10063 / NRRL Y-11545</strain>
    </source>
</reference>
<feature type="non-terminal residue" evidence="12">
    <location>
        <position position="1"/>
    </location>
</feature>
<dbReference type="PANTHER" id="PTHR31392">
    <property type="entry name" value="ALPHA-1,3-MANNOSYLTRANSFERASE MNN1-RELATED"/>
    <property type="match status" value="1"/>
</dbReference>
<keyword evidence="6" id="KW-0812">Transmembrane</keyword>
<dbReference type="eggNOG" id="ENOG502RZ48">
    <property type="taxonomic scope" value="Eukaryota"/>
</dbReference>
<dbReference type="GO" id="GO:0000139">
    <property type="term" value="C:Golgi membrane"/>
    <property type="evidence" value="ECO:0007669"/>
    <property type="project" value="UniProtKB-SubCell"/>
</dbReference>
<dbReference type="Proteomes" id="UP000002258">
    <property type="component" value="Chromosome 2"/>
</dbReference>
<comment type="pathway">
    <text evidence="2">Protein modification; protein glycosylation.</text>
</comment>
<dbReference type="PANTHER" id="PTHR31392:SF1">
    <property type="entry name" value="ALPHA-1,3-MANNOSYLTRANSFERASE MNN1-RELATED"/>
    <property type="match status" value="1"/>
</dbReference>
<organism evidence="12 13">
    <name type="scientific">Scheffersomyces stipitis (strain ATCC 58785 / CBS 6054 / NBRC 10063 / NRRL Y-11545)</name>
    <name type="common">Yeast</name>
    <name type="synonym">Pichia stipitis</name>
    <dbReference type="NCBI Taxonomy" id="322104"/>
    <lineage>
        <taxon>Eukaryota</taxon>
        <taxon>Fungi</taxon>
        <taxon>Dikarya</taxon>
        <taxon>Ascomycota</taxon>
        <taxon>Saccharomycotina</taxon>
        <taxon>Pichiomycetes</taxon>
        <taxon>Debaryomycetaceae</taxon>
        <taxon>Scheffersomyces</taxon>
    </lineage>
</organism>
<dbReference type="InParanoid" id="A3LNG5"/>
<dbReference type="UniPathway" id="UPA00378"/>
<evidence type="ECO:0000256" key="7">
    <source>
        <dbReference type="ARBA" id="ARBA00022968"/>
    </source>
</evidence>
<dbReference type="GO" id="GO:0006493">
    <property type="term" value="P:protein O-linked glycosylation"/>
    <property type="evidence" value="ECO:0007669"/>
    <property type="project" value="TreeGrafter"/>
</dbReference>
<dbReference type="KEGG" id="pic:PICST_42671"/>
<evidence type="ECO:0000313" key="12">
    <source>
        <dbReference type="EMBL" id="ABN64327.1"/>
    </source>
</evidence>
<dbReference type="Pfam" id="PF11051">
    <property type="entry name" value="Mannosyl_trans3"/>
    <property type="match status" value="1"/>
</dbReference>
<evidence type="ECO:0000256" key="2">
    <source>
        <dbReference type="ARBA" id="ARBA00004922"/>
    </source>
</evidence>
<keyword evidence="13" id="KW-1185">Reference proteome</keyword>
<dbReference type="GO" id="GO:0000033">
    <property type="term" value="F:alpha-1,3-mannosyltransferase activity"/>
    <property type="evidence" value="ECO:0007669"/>
    <property type="project" value="TreeGrafter"/>
</dbReference>
<dbReference type="OrthoDB" id="430354at2759"/>
<dbReference type="EMBL" id="CP000496">
    <property type="protein sequence ID" value="ABN64327.1"/>
    <property type="molecule type" value="Genomic_DNA"/>
</dbReference>
<evidence type="ECO:0000256" key="4">
    <source>
        <dbReference type="ARBA" id="ARBA00022676"/>
    </source>
</evidence>
<gene>
    <name evidence="12" type="ORF">PICST_42671</name>
</gene>
<keyword evidence="9" id="KW-0333">Golgi apparatus</keyword>
<keyword evidence="11" id="KW-0325">Glycoprotein</keyword>
<dbReference type="GeneID" id="4836881"/>
<keyword evidence="10" id="KW-0472">Membrane</keyword>
<proteinExistence type="inferred from homology"/>
<dbReference type="HOGENOM" id="CLU_1092179_0_0_1"/>
<evidence type="ECO:0000256" key="8">
    <source>
        <dbReference type="ARBA" id="ARBA00022989"/>
    </source>
</evidence>
<evidence type="ECO:0000313" key="13">
    <source>
        <dbReference type="Proteomes" id="UP000002258"/>
    </source>
</evidence>
<evidence type="ECO:0000256" key="9">
    <source>
        <dbReference type="ARBA" id="ARBA00023034"/>
    </source>
</evidence>
<protein>
    <submittedName>
        <fullName evidence="12">Uncharacterized protein</fullName>
    </submittedName>
</protein>
<comment type="similarity">
    <text evidence="3">Belongs to the MNN1/MNT family.</text>
</comment>
<evidence type="ECO:0000256" key="10">
    <source>
        <dbReference type="ARBA" id="ARBA00023136"/>
    </source>
</evidence>